<dbReference type="Pfam" id="PF08448">
    <property type="entry name" value="PAS_4"/>
    <property type="match status" value="1"/>
</dbReference>
<proteinExistence type="predicted"/>
<gene>
    <name evidence="2" type="ORF">R6Y95_05810</name>
</gene>
<protein>
    <submittedName>
        <fullName evidence="2">PAS domain-containing protein</fullName>
    </submittedName>
</protein>
<dbReference type="Pfam" id="PF13426">
    <property type="entry name" value="PAS_9"/>
    <property type="match status" value="1"/>
</dbReference>
<dbReference type="InterPro" id="IPR013656">
    <property type="entry name" value="PAS_4"/>
</dbReference>
<evidence type="ECO:0000313" key="3">
    <source>
        <dbReference type="Proteomes" id="UP001626603"/>
    </source>
</evidence>
<evidence type="ECO:0000259" key="1">
    <source>
        <dbReference type="SMART" id="SM00091"/>
    </source>
</evidence>
<sequence>MRRERSTLEDDKPWYRTVLHTLPDAALLVKDGRCIDANAAAAEFFGVGGRDAISGQNLSRFLPPVQPGGGETIDARILDSMQGGPRQFTWQCRRADGTSFCAEVTVEAVRAEVPGVTLVLVRDPRRANRPPPIARSSSPMIRKNSLYVVLWSPGLRIRTVNKAFLQATGFERRTVESMRARDFESFDPTAWKIADVIRSRQTVVEEVHLDFPAGARTMLRFSAPIMDEEGSVVEILTVYRDHIP</sequence>
<feature type="domain" description="PAS" evidence="1">
    <location>
        <begin position="13"/>
        <end position="79"/>
    </location>
</feature>
<name>A0ABD8A637_9EURY</name>
<organism evidence="2 3">
    <name type="scientific">Methanoculleus palmolei</name>
    <dbReference type="NCBI Taxonomy" id="72612"/>
    <lineage>
        <taxon>Archaea</taxon>
        <taxon>Methanobacteriati</taxon>
        <taxon>Methanobacteriota</taxon>
        <taxon>Stenosarchaea group</taxon>
        <taxon>Methanomicrobia</taxon>
        <taxon>Methanomicrobiales</taxon>
        <taxon>Methanomicrobiaceae</taxon>
        <taxon>Methanoculleus</taxon>
    </lineage>
</organism>
<dbReference type="EMBL" id="CP137641">
    <property type="protein sequence ID" value="WOX54989.1"/>
    <property type="molecule type" value="Genomic_DNA"/>
</dbReference>
<dbReference type="SMART" id="SM00091">
    <property type="entry name" value="PAS"/>
    <property type="match status" value="1"/>
</dbReference>
<dbReference type="CDD" id="cd00130">
    <property type="entry name" value="PAS"/>
    <property type="match status" value="1"/>
</dbReference>
<dbReference type="Proteomes" id="UP001626603">
    <property type="component" value="Chromosome"/>
</dbReference>
<dbReference type="NCBIfam" id="TIGR00229">
    <property type="entry name" value="sensory_box"/>
    <property type="match status" value="1"/>
</dbReference>
<evidence type="ECO:0000313" key="2">
    <source>
        <dbReference type="EMBL" id="WOX54989.1"/>
    </source>
</evidence>
<reference evidence="2 3" key="1">
    <citation type="submission" date="2023-10" db="EMBL/GenBank/DDBJ databases">
        <title>The complete genome sequence of Methanoculleus palmolei DSM 4273.</title>
        <authorList>
            <person name="Lai S.-J."/>
            <person name="You Y.-T."/>
            <person name="Chen S.-C."/>
        </authorList>
    </citation>
    <scope>NUCLEOTIDE SEQUENCE [LARGE SCALE GENOMIC DNA]</scope>
    <source>
        <strain evidence="2 3">DSM 4273</strain>
    </source>
</reference>
<dbReference type="SUPFAM" id="SSF55785">
    <property type="entry name" value="PYP-like sensor domain (PAS domain)"/>
    <property type="match status" value="2"/>
</dbReference>
<dbReference type="InterPro" id="IPR000014">
    <property type="entry name" value="PAS"/>
</dbReference>
<dbReference type="AlphaFoldDB" id="A0ABD8A637"/>
<accession>A0ABD8A637</accession>
<keyword evidence="3" id="KW-1185">Reference proteome</keyword>
<dbReference type="Gene3D" id="3.30.450.20">
    <property type="entry name" value="PAS domain"/>
    <property type="match status" value="2"/>
</dbReference>
<dbReference type="InterPro" id="IPR035965">
    <property type="entry name" value="PAS-like_dom_sf"/>
</dbReference>